<keyword evidence="3" id="KW-1185">Reference proteome</keyword>
<evidence type="ECO:0000313" key="3">
    <source>
        <dbReference type="Proteomes" id="UP000446866"/>
    </source>
</evidence>
<evidence type="ECO:0000313" key="2">
    <source>
        <dbReference type="EMBL" id="NBH61713.1"/>
    </source>
</evidence>
<dbReference type="Proteomes" id="UP000446866">
    <property type="component" value="Unassembled WGS sequence"/>
</dbReference>
<dbReference type="RefSeq" id="WP_160201997.1">
    <property type="nucleotide sequence ID" value="NZ_QXWK01000014.1"/>
</dbReference>
<evidence type="ECO:0000256" key="1">
    <source>
        <dbReference type="SAM" id="SignalP"/>
    </source>
</evidence>
<gene>
    <name evidence="2" type="ORF">D0435_08615</name>
</gene>
<proteinExistence type="predicted"/>
<name>A0A845QLV2_9FIRM</name>
<keyword evidence="1" id="KW-0732">Signal</keyword>
<protein>
    <submittedName>
        <fullName evidence="2">Uncharacterized protein</fullName>
    </submittedName>
</protein>
<dbReference type="AlphaFoldDB" id="A0A845QLV2"/>
<comment type="caution">
    <text evidence="2">The sequence shown here is derived from an EMBL/GenBank/DDBJ whole genome shotgun (WGS) entry which is preliminary data.</text>
</comment>
<organism evidence="2 3">
    <name type="scientific">Anaerotruncus colihominis</name>
    <dbReference type="NCBI Taxonomy" id="169435"/>
    <lineage>
        <taxon>Bacteria</taxon>
        <taxon>Bacillati</taxon>
        <taxon>Bacillota</taxon>
        <taxon>Clostridia</taxon>
        <taxon>Eubacteriales</taxon>
        <taxon>Oscillospiraceae</taxon>
        <taxon>Anaerotruncus</taxon>
    </lineage>
</organism>
<dbReference type="EMBL" id="QXWK01000014">
    <property type="protein sequence ID" value="NBH61713.1"/>
    <property type="molecule type" value="Genomic_DNA"/>
</dbReference>
<reference evidence="2 3" key="1">
    <citation type="submission" date="2018-08" db="EMBL/GenBank/DDBJ databases">
        <title>Murine metabolic-syndrome-specific gut microbial biobank.</title>
        <authorList>
            <person name="Liu C."/>
        </authorList>
    </citation>
    <scope>NUCLEOTIDE SEQUENCE [LARGE SCALE GENOMIC DNA]</scope>
    <source>
        <strain evidence="2 3">28</strain>
    </source>
</reference>
<feature type="chain" id="PRO_5039084559" evidence="1">
    <location>
        <begin position="26"/>
        <end position="145"/>
    </location>
</feature>
<feature type="signal peptide" evidence="1">
    <location>
        <begin position="1"/>
        <end position="25"/>
    </location>
</feature>
<accession>A0A845QLV2</accession>
<sequence length="145" mass="16464">MMRKLMLVMMTIACIMCTLVIPAWANAQQTTKQEPDAELQYTYVERISLGFTITGEKAKCSMKMPLKTGKEVDYAQVTMTIKKSSGTTIKTFTKKVYPDEIGRISWADSHNLEDRGTYYLHANVKLYKNSKLVETVTGDSLSQKY</sequence>